<name>A0A8S0RAJ1_OLEEU</name>
<keyword evidence="2" id="KW-1185">Reference proteome</keyword>
<organism evidence="1 2">
    <name type="scientific">Olea europaea subsp. europaea</name>
    <dbReference type="NCBI Taxonomy" id="158383"/>
    <lineage>
        <taxon>Eukaryota</taxon>
        <taxon>Viridiplantae</taxon>
        <taxon>Streptophyta</taxon>
        <taxon>Embryophyta</taxon>
        <taxon>Tracheophyta</taxon>
        <taxon>Spermatophyta</taxon>
        <taxon>Magnoliopsida</taxon>
        <taxon>eudicotyledons</taxon>
        <taxon>Gunneridae</taxon>
        <taxon>Pentapetalae</taxon>
        <taxon>asterids</taxon>
        <taxon>lamiids</taxon>
        <taxon>Lamiales</taxon>
        <taxon>Oleaceae</taxon>
        <taxon>Oleeae</taxon>
        <taxon>Olea</taxon>
    </lineage>
</organism>
<comment type="caution">
    <text evidence="1">The sequence shown here is derived from an EMBL/GenBank/DDBJ whole genome shotgun (WGS) entry which is preliminary data.</text>
</comment>
<dbReference type="Gramene" id="OE9A038467T1">
    <property type="protein sequence ID" value="OE9A038467C1"/>
    <property type="gene ID" value="OE9A038467"/>
</dbReference>
<dbReference type="Proteomes" id="UP000594638">
    <property type="component" value="Unassembled WGS sequence"/>
</dbReference>
<evidence type="ECO:0000313" key="2">
    <source>
        <dbReference type="Proteomes" id="UP000594638"/>
    </source>
</evidence>
<reference evidence="1 2" key="1">
    <citation type="submission" date="2019-12" db="EMBL/GenBank/DDBJ databases">
        <authorList>
            <person name="Alioto T."/>
            <person name="Alioto T."/>
            <person name="Gomez Garrido J."/>
        </authorList>
    </citation>
    <scope>NUCLEOTIDE SEQUENCE [LARGE SCALE GENOMIC DNA]</scope>
</reference>
<proteinExistence type="predicted"/>
<accession>A0A8S0RAJ1</accession>
<protein>
    <submittedName>
        <fullName evidence="1">Uncharacterized protein</fullName>
    </submittedName>
</protein>
<sequence length="191" mass="20314">MTTAVDSIPQTRQARLAGQHVANSRCPRGSRLATGRAALVVALALRLQPRRSVCIKFLAAAARRCCYAAARRSASCRRRAVTADRAGLRSGLAGANGANEANGVDEKQLPRSLLLAAEDAQAGRRFKFTRPPDVFGRLSILAVAVEWARRPFVKSECLDRGRLRANGLGLGLGGACARSAAPRRSVELGQA</sequence>
<gene>
    <name evidence="1" type="ORF">OLEA9_A038467</name>
</gene>
<evidence type="ECO:0000313" key="1">
    <source>
        <dbReference type="EMBL" id="CAA2975979.1"/>
    </source>
</evidence>
<dbReference type="EMBL" id="CACTIH010002331">
    <property type="protein sequence ID" value="CAA2975979.1"/>
    <property type="molecule type" value="Genomic_DNA"/>
</dbReference>
<dbReference type="AlphaFoldDB" id="A0A8S0RAJ1"/>